<keyword evidence="6" id="KW-0256">Endoplasmic reticulum</keyword>
<keyword evidence="3" id="KW-0444">Lipid biosynthesis</keyword>
<evidence type="ECO:0000313" key="14">
    <source>
        <dbReference type="RefSeq" id="XP_028023464.1"/>
    </source>
</evidence>
<keyword evidence="7" id="KW-1133">Transmembrane helix</keyword>
<dbReference type="AlphaFoldDB" id="A0A452CKC4"/>
<dbReference type="STRING" id="310752.A0A452CKC4"/>
<evidence type="ECO:0000256" key="5">
    <source>
        <dbReference type="ARBA" id="ARBA00022692"/>
    </source>
</evidence>
<evidence type="ECO:0000313" key="12">
    <source>
        <dbReference type="Proteomes" id="UP001652580"/>
    </source>
</evidence>
<feature type="compositionally biased region" description="Polar residues" evidence="11">
    <location>
        <begin position="46"/>
        <end position="57"/>
    </location>
</feature>
<keyword evidence="8" id="KW-0443">Lipid metabolism</keyword>
<dbReference type="RefSeq" id="XP_028023464.1">
    <property type="nucleotide sequence ID" value="XM_028167663.2"/>
</dbReference>
<gene>
    <name evidence="13 14" type="primary">MOGAT3</name>
</gene>
<protein>
    <submittedName>
        <fullName evidence="13 14">2-acylglycerol O-acyltransferase 3 isoform X1</fullName>
    </submittedName>
</protein>
<evidence type="ECO:0000256" key="3">
    <source>
        <dbReference type="ARBA" id="ARBA00022516"/>
    </source>
</evidence>
<comment type="subcellular location">
    <subcellularLocation>
        <location evidence="1">Endoplasmic reticulum membrane</location>
        <topology evidence="1">Multi-pass membrane protein</topology>
    </subcellularLocation>
</comment>
<reference evidence="13 14" key="1">
    <citation type="submission" date="2025-05" db="UniProtKB">
        <authorList>
            <consortium name="RefSeq"/>
        </authorList>
    </citation>
    <scope>IDENTIFICATION</scope>
</reference>
<dbReference type="GO" id="GO:0005789">
    <property type="term" value="C:endoplasmic reticulum membrane"/>
    <property type="evidence" value="ECO:0007669"/>
    <property type="project" value="UniProtKB-SubCell"/>
</dbReference>
<dbReference type="Pfam" id="PF03982">
    <property type="entry name" value="DAGAT"/>
    <property type="match status" value="1"/>
</dbReference>
<keyword evidence="12" id="KW-1185">Reference proteome</keyword>
<dbReference type="GO" id="GO:0004144">
    <property type="term" value="F:diacylglycerol O-acyltransferase activity"/>
    <property type="evidence" value="ECO:0007669"/>
    <property type="project" value="TreeGrafter"/>
</dbReference>
<dbReference type="GO" id="GO:0019432">
    <property type="term" value="P:triglyceride biosynthetic process"/>
    <property type="evidence" value="ECO:0007669"/>
    <property type="project" value="TreeGrafter"/>
</dbReference>
<dbReference type="RefSeq" id="XP_028023463.1">
    <property type="nucleotide sequence ID" value="XM_028167662.2"/>
</dbReference>
<evidence type="ECO:0000256" key="7">
    <source>
        <dbReference type="ARBA" id="ARBA00022989"/>
    </source>
</evidence>
<keyword evidence="5" id="KW-0812">Transmembrane</keyword>
<feature type="region of interest" description="Disordered" evidence="11">
    <location>
        <begin position="39"/>
        <end position="97"/>
    </location>
</feature>
<evidence type="ECO:0000256" key="11">
    <source>
        <dbReference type="SAM" id="MobiDB-lite"/>
    </source>
</evidence>
<dbReference type="GeneID" id="103018879"/>
<evidence type="ECO:0000256" key="8">
    <source>
        <dbReference type="ARBA" id="ARBA00023098"/>
    </source>
</evidence>
<evidence type="ECO:0000256" key="2">
    <source>
        <dbReference type="ARBA" id="ARBA00005420"/>
    </source>
</evidence>
<keyword evidence="9" id="KW-0472">Membrane</keyword>
<dbReference type="PANTHER" id="PTHR12317:SF36">
    <property type="entry name" value="2-ACYLGLYCEROL O-ACYLTRANSFERASE 3"/>
    <property type="match status" value="1"/>
</dbReference>
<accession>A0A452CKC4</accession>
<proteinExistence type="inferred from homology"/>
<keyword evidence="4" id="KW-0808">Transferase</keyword>
<evidence type="ECO:0000256" key="9">
    <source>
        <dbReference type="ARBA" id="ARBA00023136"/>
    </source>
</evidence>
<dbReference type="InterPro" id="IPR007130">
    <property type="entry name" value="DAGAT"/>
</dbReference>
<dbReference type="PANTHER" id="PTHR12317">
    <property type="entry name" value="DIACYLGLYCEROL O-ACYLTRANSFERASE"/>
    <property type="match status" value="1"/>
</dbReference>
<sequence length="291" mass="31343">MHAGVDLHRTAPTPPPSPAQRPAQTYRLEFKYQCVKTCGAPDPKVSPSTQPSTSNPGRPQGRGHSDEKGFPGSYRNLHRLSSGSWSPAGRRGESGSLHSPAALAQYENPEEAAARSTERLLLPAHFPLHGPLLFPSPALPPFHVALVFLCSLLGTVLPGPGHTPRPPGGCSMNRQSLDFILSQPQVGQAVVVLVRRPTMSLYAIPGEHCLTVQNRKGFVRLTLRHGASLVPMYSFGENDIFRVRLLPQTRGSICARRCWASRSSWAFLLASSGAMVSSQPTPGAWCPSPGP</sequence>
<evidence type="ECO:0000256" key="4">
    <source>
        <dbReference type="ARBA" id="ARBA00022679"/>
    </source>
</evidence>
<evidence type="ECO:0000256" key="6">
    <source>
        <dbReference type="ARBA" id="ARBA00022824"/>
    </source>
</evidence>
<comment type="similarity">
    <text evidence="2">Belongs to the diacylglycerol acyltransferase family.</text>
</comment>
<dbReference type="Proteomes" id="UP001652580">
    <property type="component" value="Chromosome 15"/>
</dbReference>
<organism evidence="12 14">
    <name type="scientific">Balaenoptera acutorostrata</name>
    <name type="common">Common minke whale</name>
    <name type="synonym">Balaena rostrata</name>
    <dbReference type="NCBI Taxonomy" id="9767"/>
    <lineage>
        <taxon>Eukaryota</taxon>
        <taxon>Metazoa</taxon>
        <taxon>Chordata</taxon>
        <taxon>Craniata</taxon>
        <taxon>Vertebrata</taxon>
        <taxon>Euteleostomi</taxon>
        <taxon>Mammalia</taxon>
        <taxon>Eutheria</taxon>
        <taxon>Laurasiatheria</taxon>
        <taxon>Artiodactyla</taxon>
        <taxon>Whippomorpha</taxon>
        <taxon>Cetacea</taxon>
        <taxon>Mysticeti</taxon>
        <taxon>Balaenopteridae</taxon>
        <taxon>Balaenoptera</taxon>
    </lineage>
</organism>
<name>A0A452CKC4_BALAC</name>
<keyword evidence="10" id="KW-0012">Acyltransferase</keyword>
<evidence type="ECO:0000313" key="13">
    <source>
        <dbReference type="RefSeq" id="XP_028023463.1"/>
    </source>
</evidence>
<evidence type="ECO:0000256" key="1">
    <source>
        <dbReference type="ARBA" id="ARBA00004477"/>
    </source>
</evidence>
<evidence type="ECO:0000256" key="10">
    <source>
        <dbReference type="ARBA" id="ARBA00023315"/>
    </source>
</evidence>
<feature type="region of interest" description="Disordered" evidence="11">
    <location>
        <begin position="1"/>
        <end position="23"/>
    </location>
</feature>